<evidence type="ECO:0000313" key="2">
    <source>
        <dbReference type="Proteomes" id="UP000240971"/>
    </source>
</evidence>
<accession>A0A2P8HTE9</accession>
<keyword evidence="2" id="KW-1185">Reference proteome</keyword>
<organism evidence="1 2">
    <name type="scientific">Chitinophaga niastensis</name>
    <dbReference type="NCBI Taxonomy" id="536980"/>
    <lineage>
        <taxon>Bacteria</taxon>
        <taxon>Pseudomonadati</taxon>
        <taxon>Bacteroidota</taxon>
        <taxon>Chitinophagia</taxon>
        <taxon>Chitinophagales</taxon>
        <taxon>Chitinophagaceae</taxon>
        <taxon>Chitinophaga</taxon>
    </lineage>
</organism>
<reference evidence="1 2" key="1">
    <citation type="submission" date="2018-03" db="EMBL/GenBank/DDBJ databases">
        <title>Genomic Encyclopedia of Archaeal and Bacterial Type Strains, Phase II (KMG-II): from individual species to whole genera.</title>
        <authorList>
            <person name="Goeker M."/>
        </authorList>
    </citation>
    <scope>NUCLEOTIDE SEQUENCE [LARGE SCALE GENOMIC DNA]</scope>
    <source>
        <strain evidence="1 2">DSM 24859</strain>
    </source>
</reference>
<comment type="caution">
    <text evidence="1">The sequence shown here is derived from an EMBL/GenBank/DDBJ whole genome shotgun (WGS) entry which is preliminary data.</text>
</comment>
<dbReference type="AlphaFoldDB" id="A0A2P8HTE9"/>
<gene>
    <name evidence="1" type="ORF">CLV51_101833</name>
</gene>
<dbReference type="EMBL" id="PYAW01000001">
    <property type="protein sequence ID" value="PSL49499.1"/>
    <property type="molecule type" value="Genomic_DNA"/>
</dbReference>
<sequence>MFKNQLDLLRQQIPIGIHHAINLLDKTNGDIAQAKSLFEEEIVNIIINKTSVLPEVAKRHLIKNGYDISKTLISIDEERFTLTELILHKTKNNKEDGLYKIAYAIEERENLKRNFWLSFESLGNLNAYQYCIVTICEWLEYEDYENFSSALYFYVDIVTNEIEIKLSLPQVANYIRRAKQRREEILALYKEKQQDKNFILVGEFVERDKEYRKNEDAFHKERTLIIDRLHDLVMKNVSRFP</sequence>
<protein>
    <submittedName>
        <fullName evidence="1">Uncharacterized protein</fullName>
    </submittedName>
</protein>
<name>A0A2P8HTE9_CHINA</name>
<dbReference type="OrthoDB" id="8703200at2"/>
<dbReference type="RefSeq" id="WP_106526730.1">
    <property type="nucleotide sequence ID" value="NZ_PYAW01000001.1"/>
</dbReference>
<evidence type="ECO:0000313" key="1">
    <source>
        <dbReference type="EMBL" id="PSL49499.1"/>
    </source>
</evidence>
<proteinExistence type="predicted"/>
<dbReference type="Proteomes" id="UP000240971">
    <property type="component" value="Unassembled WGS sequence"/>
</dbReference>